<comment type="catalytic activity">
    <reaction evidence="1">
        <text>ATP + protein L-histidine = ADP + protein N-phospho-L-histidine.</text>
        <dbReference type="EC" id="2.7.13.3"/>
    </reaction>
</comment>
<dbReference type="GO" id="GO:0000155">
    <property type="term" value="F:phosphorelay sensor kinase activity"/>
    <property type="evidence" value="ECO:0007669"/>
    <property type="project" value="InterPro"/>
</dbReference>
<protein>
    <recommendedName>
        <fullName evidence="4">histidine kinase</fullName>
        <ecNumber evidence="4">2.7.13.3</ecNumber>
    </recommendedName>
</protein>
<sequence>MPPSPRSPEFPAPPPPSAPPRAARAGWWHGRPLRTRLVASCLLLLAVVLAAGALVSTVAIRAFLMEQLDQRVREAGQQAVPGTVFMHLGDEEELPPGLDFLKRPGIDSRALGVLVRDEGTVSAGVLDGGTPPAVDELSAAQVAASVEVPTDGEPHTHAIPGLGDYRLIAVQGHNGDTVVTGVPMTTVQDTVQQVVAVQAVLAAAALLAGGLALVPVVTLALRPLRRVAGTAIRVSGQNLHRGEVGRLEKVPAADTDPRTEVGQVGASLNRLLDHVSSALAARQASETRVRRFVADASHELRTPLASIRGYAELTRRGHEKLPPDAAHALRRVEAEATRMTSLVEDLLLLARLDSGRPLAKTEVDLSPLVVDAVGDARAAGPDHRWRLALPGEPMCVSADPARLQQVLVNLLANARTHTPPGTEVTASVRREGEYVVLRVADDGPGIPPEVLPTVFERFSRGDGSRSRAAGSTGLGLAIVTAVVAAHQGTVSVRSVPGRTEFTVSLPAARTPAPATHPARPPAAHPPRDTAAHPSHEAATHPPREAVREPVRDAAIHPAQDAARGTAAVRGAVRGTAARPAPKPAHSPAPDPAHAPAPDPVQDTAEFPAG</sequence>
<feature type="region of interest" description="Disordered" evidence="12">
    <location>
        <begin position="557"/>
        <end position="609"/>
    </location>
</feature>
<keyword evidence="7 13" id="KW-0812">Transmembrane</keyword>
<dbReference type="SMART" id="SM00304">
    <property type="entry name" value="HAMP"/>
    <property type="match status" value="1"/>
</dbReference>
<evidence type="ECO:0000256" key="11">
    <source>
        <dbReference type="ARBA" id="ARBA00023136"/>
    </source>
</evidence>
<evidence type="ECO:0000256" key="8">
    <source>
        <dbReference type="ARBA" id="ARBA00022777"/>
    </source>
</evidence>
<dbReference type="CDD" id="cd00075">
    <property type="entry name" value="HATPase"/>
    <property type="match status" value="1"/>
</dbReference>
<proteinExistence type="predicted"/>
<feature type="domain" description="Histidine kinase" evidence="14">
    <location>
        <begin position="295"/>
        <end position="509"/>
    </location>
</feature>
<name>A0A3A9Z1F7_9ACTN</name>
<feature type="compositionally biased region" description="Pro residues" evidence="12">
    <location>
        <begin position="1"/>
        <end position="19"/>
    </location>
</feature>
<evidence type="ECO:0000313" key="17">
    <source>
        <dbReference type="Proteomes" id="UP000272474"/>
    </source>
</evidence>
<evidence type="ECO:0000256" key="6">
    <source>
        <dbReference type="ARBA" id="ARBA00022679"/>
    </source>
</evidence>
<dbReference type="PRINTS" id="PR00344">
    <property type="entry name" value="BCTRLSENSOR"/>
</dbReference>
<gene>
    <name evidence="16" type="ORF">D7294_14365</name>
</gene>
<dbReference type="InterPro" id="IPR005467">
    <property type="entry name" value="His_kinase_dom"/>
</dbReference>
<evidence type="ECO:0000256" key="5">
    <source>
        <dbReference type="ARBA" id="ARBA00022553"/>
    </source>
</evidence>
<dbReference type="InterPro" id="IPR036890">
    <property type="entry name" value="HATPase_C_sf"/>
</dbReference>
<reference evidence="16 17" key="1">
    <citation type="journal article" date="2014" name="Int. J. Syst. Evol. Microbiol.">
        <title>Streptomyces hoynatensis sp. nov., isolated from deep marine sediment.</title>
        <authorList>
            <person name="Veyisoglu A."/>
            <person name="Sahin N."/>
        </authorList>
    </citation>
    <scope>NUCLEOTIDE SEQUENCE [LARGE SCALE GENOMIC DNA]</scope>
    <source>
        <strain evidence="16 17">KCTC 29097</strain>
    </source>
</reference>
<comment type="subcellular location">
    <subcellularLocation>
        <location evidence="3">Cell membrane</location>
    </subcellularLocation>
</comment>
<keyword evidence="17" id="KW-1185">Reference proteome</keyword>
<dbReference type="OrthoDB" id="9786919at2"/>
<dbReference type="Pfam" id="PF02518">
    <property type="entry name" value="HATPase_c"/>
    <property type="match status" value="1"/>
</dbReference>
<evidence type="ECO:0000256" key="2">
    <source>
        <dbReference type="ARBA" id="ARBA00001968"/>
    </source>
</evidence>
<evidence type="ECO:0000256" key="3">
    <source>
        <dbReference type="ARBA" id="ARBA00004236"/>
    </source>
</evidence>
<dbReference type="PROSITE" id="PS50109">
    <property type="entry name" value="HIS_KIN"/>
    <property type="match status" value="1"/>
</dbReference>
<accession>A0A3A9Z1F7</accession>
<dbReference type="GO" id="GO:0005886">
    <property type="term" value="C:plasma membrane"/>
    <property type="evidence" value="ECO:0007669"/>
    <property type="project" value="UniProtKB-SubCell"/>
</dbReference>
<evidence type="ECO:0000259" key="14">
    <source>
        <dbReference type="PROSITE" id="PS50109"/>
    </source>
</evidence>
<dbReference type="FunFam" id="3.30.565.10:FF:000006">
    <property type="entry name" value="Sensor histidine kinase WalK"/>
    <property type="match status" value="1"/>
</dbReference>
<feature type="compositionally biased region" description="Low complexity" evidence="12">
    <location>
        <begin position="561"/>
        <end position="579"/>
    </location>
</feature>
<evidence type="ECO:0000256" key="10">
    <source>
        <dbReference type="ARBA" id="ARBA00023012"/>
    </source>
</evidence>
<keyword evidence="5" id="KW-0597">Phosphoprotein</keyword>
<evidence type="ECO:0000256" key="1">
    <source>
        <dbReference type="ARBA" id="ARBA00000085"/>
    </source>
</evidence>
<feature type="compositionally biased region" description="Pro residues" evidence="12">
    <location>
        <begin position="580"/>
        <end position="598"/>
    </location>
</feature>
<dbReference type="GO" id="GO:0005509">
    <property type="term" value="F:calcium ion binding"/>
    <property type="evidence" value="ECO:0007669"/>
    <property type="project" value="UniProtKB-ARBA"/>
</dbReference>
<dbReference type="SMART" id="SM00387">
    <property type="entry name" value="HATPase_c"/>
    <property type="match status" value="1"/>
</dbReference>
<keyword evidence="9 13" id="KW-1133">Transmembrane helix</keyword>
<dbReference type="PANTHER" id="PTHR45436:SF5">
    <property type="entry name" value="SENSOR HISTIDINE KINASE TRCS"/>
    <property type="match status" value="1"/>
</dbReference>
<dbReference type="SUPFAM" id="SSF55874">
    <property type="entry name" value="ATPase domain of HSP90 chaperone/DNA topoisomerase II/histidine kinase"/>
    <property type="match status" value="1"/>
</dbReference>
<dbReference type="Gene3D" id="1.10.287.130">
    <property type="match status" value="1"/>
</dbReference>
<dbReference type="Proteomes" id="UP000272474">
    <property type="component" value="Unassembled WGS sequence"/>
</dbReference>
<keyword evidence="8 16" id="KW-0418">Kinase</keyword>
<keyword evidence="10" id="KW-0902">Two-component regulatory system</keyword>
<keyword evidence="6" id="KW-0808">Transferase</keyword>
<dbReference type="InterPro" id="IPR003660">
    <property type="entry name" value="HAMP_dom"/>
</dbReference>
<dbReference type="SUPFAM" id="SSF47384">
    <property type="entry name" value="Homodimeric domain of signal transducing histidine kinase"/>
    <property type="match status" value="1"/>
</dbReference>
<dbReference type="EC" id="2.7.13.3" evidence="4"/>
<dbReference type="FunFam" id="1.10.287.130:FF:000001">
    <property type="entry name" value="Two-component sensor histidine kinase"/>
    <property type="match status" value="1"/>
</dbReference>
<evidence type="ECO:0000256" key="13">
    <source>
        <dbReference type="SAM" id="Phobius"/>
    </source>
</evidence>
<dbReference type="InterPro" id="IPR050428">
    <property type="entry name" value="TCS_sensor_his_kinase"/>
</dbReference>
<evidence type="ECO:0000256" key="12">
    <source>
        <dbReference type="SAM" id="MobiDB-lite"/>
    </source>
</evidence>
<dbReference type="AlphaFoldDB" id="A0A3A9Z1F7"/>
<dbReference type="CDD" id="cd00082">
    <property type="entry name" value="HisKA"/>
    <property type="match status" value="1"/>
</dbReference>
<evidence type="ECO:0000259" key="15">
    <source>
        <dbReference type="PROSITE" id="PS50885"/>
    </source>
</evidence>
<feature type="transmembrane region" description="Helical" evidence="13">
    <location>
        <begin position="194"/>
        <end position="221"/>
    </location>
</feature>
<organism evidence="16 17">
    <name type="scientific">Streptomyces hoynatensis</name>
    <dbReference type="NCBI Taxonomy" id="1141874"/>
    <lineage>
        <taxon>Bacteria</taxon>
        <taxon>Bacillati</taxon>
        <taxon>Actinomycetota</taxon>
        <taxon>Actinomycetes</taxon>
        <taxon>Kitasatosporales</taxon>
        <taxon>Streptomycetaceae</taxon>
        <taxon>Streptomyces</taxon>
    </lineage>
</organism>
<feature type="domain" description="HAMP" evidence="15">
    <location>
        <begin position="218"/>
        <end position="280"/>
    </location>
</feature>
<dbReference type="PROSITE" id="PS50885">
    <property type="entry name" value="HAMP"/>
    <property type="match status" value="1"/>
</dbReference>
<dbReference type="InterPro" id="IPR003594">
    <property type="entry name" value="HATPase_dom"/>
</dbReference>
<dbReference type="InterPro" id="IPR004358">
    <property type="entry name" value="Sig_transdc_His_kin-like_C"/>
</dbReference>
<dbReference type="SMART" id="SM00388">
    <property type="entry name" value="HisKA"/>
    <property type="match status" value="1"/>
</dbReference>
<comment type="cofactor">
    <cofactor evidence="2">
        <name>a divalent metal cation</name>
        <dbReference type="ChEBI" id="CHEBI:60240"/>
    </cofactor>
</comment>
<feature type="region of interest" description="Disordered" evidence="12">
    <location>
        <begin position="1"/>
        <end position="24"/>
    </location>
</feature>
<evidence type="ECO:0000256" key="9">
    <source>
        <dbReference type="ARBA" id="ARBA00022989"/>
    </source>
</evidence>
<evidence type="ECO:0000256" key="7">
    <source>
        <dbReference type="ARBA" id="ARBA00022692"/>
    </source>
</evidence>
<evidence type="ECO:0000313" key="16">
    <source>
        <dbReference type="EMBL" id="RKN41879.1"/>
    </source>
</evidence>
<feature type="compositionally biased region" description="Basic and acidic residues" evidence="12">
    <location>
        <begin position="525"/>
        <end position="544"/>
    </location>
</feature>
<dbReference type="RefSeq" id="WP_120679955.1">
    <property type="nucleotide sequence ID" value="NZ_RBAL01000007.1"/>
</dbReference>
<dbReference type="InterPro" id="IPR036097">
    <property type="entry name" value="HisK_dim/P_sf"/>
</dbReference>
<keyword evidence="11 13" id="KW-0472">Membrane</keyword>
<feature type="compositionally biased region" description="Low complexity" evidence="12">
    <location>
        <begin position="508"/>
        <end position="517"/>
    </location>
</feature>
<dbReference type="EMBL" id="RBAL01000007">
    <property type="protein sequence ID" value="RKN41879.1"/>
    <property type="molecule type" value="Genomic_DNA"/>
</dbReference>
<comment type="caution">
    <text evidence="16">The sequence shown here is derived from an EMBL/GenBank/DDBJ whole genome shotgun (WGS) entry which is preliminary data.</text>
</comment>
<feature type="transmembrane region" description="Helical" evidence="13">
    <location>
        <begin position="37"/>
        <end position="64"/>
    </location>
</feature>
<dbReference type="Gene3D" id="3.30.565.10">
    <property type="entry name" value="Histidine kinase-like ATPase, C-terminal domain"/>
    <property type="match status" value="1"/>
</dbReference>
<feature type="region of interest" description="Disordered" evidence="12">
    <location>
        <begin position="508"/>
        <end position="544"/>
    </location>
</feature>
<evidence type="ECO:0000256" key="4">
    <source>
        <dbReference type="ARBA" id="ARBA00012438"/>
    </source>
</evidence>
<dbReference type="PANTHER" id="PTHR45436">
    <property type="entry name" value="SENSOR HISTIDINE KINASE YKOH"/>
    <property type="match status" value="1"/>
</dbReference>
<dbReference type="Pfam" id="PF00512">
    <property type="entry name" value="HisKA"/>
    <property type="match status" value="1"/>
</dbReference>
<dbReference type="InterPro" id="IPR003661">
    <property type="entry name" value="HisK_dim/P_dom"/>
</dbReference>